<dbReference type="AlphaFoldDB" id="A0A062VHI4"/>
<dbReference type="RefSeq" id="WP_241767911.1">
    <property type="nucleotide sequence ID" value="NZ_ARYM01000013.1"/>
</dbReference>
<evidence type="ECO:0000313" key="2">
    <source>
        <dbReference type="EMBL" id="KCZ98020.1"/>
    </source>
</evidence>
<feature type="transmembrane region" description="Helical" evidence="1">
    <location>
        <begin position="21"/>
        <end position="41"/>
    </location>
</feature>
<feature type="transmembrane region" description="Helical" evidence="1">
    <location>
        <begin position="61"/>
        <end position="82"/>
    </location>
</feature>
<sequence length="181" mass="19610">MISITAAKPENALRRLRQRHPYKITAGVAVGVYAVISHMMLQGEGPVRVRVDLTPLLQSPLVLQAHVVGAALAFVIGCILLAGVKGRAMHRTLGYVWVAAMVVTALSSFFLQSINPGSFSLIHALSAWTMIVLPMGLAAARRKNIAKHRKEMTGIFVGGLLVAGLFSFLPGRLMWHLFFAV</sequence>
<feature type="transmembrane region" description="Helical" evidence="1">
    <location>
        <begin position="152"/>
        <end position="175"/>
    </location>
</feature>
<protein>
    <recommendedName>
        <fullName evidence="4">DUF2306 domain-containing protein</fullName>
    </recommendedName>
</protein>
<name>A0A062VHI4_9PROT</name>
<keyword evidence="3" id="KW-1185">Reference proteome</keyword>
<evidence type="ECO:0000313" key="3">
    <source>
        <dbReference type="Proteomes" id="UP000027100"/>
    </source>
</evidence>
<evidence type="ECO:0000256" key="1">
    <source>
        <dbReference type="SAM" id="Phobius"/>
    </source>
</evidence>
<gene>
    <name evidence="2" type="ORF">HPO_11918</name>
</gene>
<keyword evidence="1" id="KW-1133">Transmembrane helix</keyword>
<dbReference type="STRING" id="1280954.HPO_11918"/>
<proteinExistence type="predicted"/>
<keyword evidence="1" id="KW-0812">Transmembrane</keyword>
<accession>A0A062VHI4</accession>
<evidence type="ECO:0008006" key="4">
    <source>
        <dbReference type="Google" id="ProtNLM"/>
    </source>
</evidence>
<dbReference type="eggNOG" id="COG5395">
    <property type="taxonomic scope" value="Bacteria"/>
</dbReference>
<reference evidence="2 3" key="1">
    <citation type="journal article" date="2014" name="Antonie Van Leeuwenhoek">
        <title>Hyphomonas beringensis sp. nov. and Hyphomonas chukchiensis sp. nov., isolated from surface seawater of the Bering Sea and Chukchi Sea.</title>
        <authorList>
            <person name="Li C."/>
            <person name="Lai Q."/>
            <person name="Li G."/>
            <person name="Dong C."/>
            <person name="Wang J."/>
            <person name="Liao Y."/>
            <person name="Shao Z."/>
        </authorList>
    </citation>
    <scope>NUCLEOTIDE SEQUENCE [LARGE SCALE GENOMIC DNA]</scope>
    <source>
        <strain evidence="2 3">PS728</strain>
    </source>
</reference>
<dbReference type="Pfam" id="PF10067">
    <property type="entry name" value="DUF2306"/>
    <property type="match status" value="1"/>
</dbReference>
<dbReference type="Proteomes" id="UP000027100">
    <property type="component" value="Unassembled WGS sequence"/>
</dbReference>
<feature type="transmembrane region" description="Helical" evidence="1">
    <location>
        <begin position="120"/>
        <end position="140"/>
    </location>
</feature>
<dbReference type="PATRIC" id="fig|1280954.3.peg.2410"/>
<dbReference type="InterPro" id="IPR018750">
    <property type="entry name" value="DUF2306_membrane"/>
</dbReference>
<organism evidence="2 3">
    <name type="scientific">Hyphomonas polymorpha PS728</name>
    <dbReference type="NCBI Taxonomy" id="1280954"/>
    <lineage>
        <taxon>Bacteria</taxon>
        <taxon>Pseudomonadati</taxon>
        <taxon>Pseudomonadota</taxon>
        <taxon>Alphaproteobacteria</taxon>
        <taxon>Hyphomonadales</taxon>
        <taxon>Hyphomonadaceae</taxon>
        <taxon>Hyphomonas</taxon>
    </lineage>
</organism>
<dbReference type="EMBL" id="ARYM01000013">
    <property type="protein sequence ID" value="KCZ98020.1"/>
    <property type="molecule type" value="Genomic_DNA"/>
</dbReference>
<keyword evidence="1" id="KW-0472">Membrane</keyword>
<feature type="transmembrane region" description="Helical" evidence="1">
    <location>
        <begin position="94"/>
        <end position="114"/>
    </location>
</feature>
<comment type="caution">
    <text evidence="2">The sequence shown here is derived from an EMBL/GenBank/DDBJ whole genome shotgun (WGS) entry which is preliminary data.</text>
</comment>